<evidence type="ECO:0000256" key="5">
    <source>
        <dbReference type="SAM" id="MobiDB-lite"/>
    </source>
</evidence>
<keyword evidence="3" id="KW-0804">Transcription</keyword>
<comment type="caution">
    <text evidence="7">The sequence shown here is derived from an EMBL/GenBank/DDBJ whole genome shotgun (WGS) entry which is preliminary data.</text>
</comment>
<proteinExistence type="predicted"/>
<evidence type="ECO:0000256" key="1">
    <source>
        <dbReference type="ARBA" id="ARBA00023015"/>
    </source>
</evidence>
<evidence type="ECO:0000259" key="6">
    <source>
        <dbReference type="PROSITE" id="PS50977"/>
    </source>
</evidence>
<evidence type="ECO:0000256" key="4">
    <source>
        <dbReference type="PROSITE-ProRule" id="PRU00335"/>
    </source>
</evidence>
<feature type="region of interest" description="Disordered" evidence="5">
    <location>
        <begin position="1"/>
        <end position="38"/>
    </location>
</feature>
<reference evidence="7 8" key="1">
    <citation type="submission" date="2019-07" db="EMBL/GenBank/DDBJ databases">
        <title>Quadrisphaera sp. strain DD2A genome sequencing and assembly.</title>
        <authorList>
            <person name="Kim I."/>
        </authorList>
    </citation>
    <scope>NUCLEOTIDE SEQUENCE [LARGE SCALE GENOMIC DNA]</scope>
    <source>
        <strain evidence="7 8">DD2A</strain>
    </source>
</reference>
<keyword evidence="8" id="KW-1185">Reference proteome</keyword>
<sequence length="276" mass="29597">MSTAGHSGSSGAGRLAPASSTPPPAASSRRDRGRDRSPLSRELVLQAALDLIDAEGLDALTMRRLGQQLGRDPMALYRHTANRDDVLDGVVELVLSRLQVAGSGTEGHEVHEVQRTAGGEQDSAGASSTRWGEQLREVAHAYRRLALAHPHVVPLLVTRPLSTPLGLRPLGTLRPLEQLLDVLVAAGFDPVGALHVYRLYFGFLNGHVLNELQELVADPDEDEALLRLGLHHLPLREFPRLRSLAGALADYDGAAELDEGLEVLLTGLAARLAPHG</sequence>
<keyword evidence="1" id="KW-0805">Transcription regulation</keyword>
<dbReference type="Gene3D" id="1.10.357.10">
    <property type="entry name" value="Tetracycline Repressor, domain 2"/>
    <property type="match status" value="1"/>
</dbReference>
<dbReference type="EMBL" id="VKAC01000001">
    <property type="protein sequence ID" value="TXR58158.1"/>
    <property type="molecule type" value="Genomic_DNA"/>
</dbReference>
<dbReference type="SUPFAM" id="SSF48498">
    <property type="entry name" value="Tetracyclin repressor-like, C-terminal domain"/>
    <property type="match status" value="1"/>
</dbReference>
<dbReference type="InterPro" id="IPR050109">
    <property type="entry name" value="HTH-type_TetR-like_transc_reg"/>
</dbReference>
<accession>A0A5C8ZM76</accession>
<dbReference type="GO" id="GO:0045892">
    <property type="term" value="P:negative regulation of DNA-templated transcription"/>
    <property type="evidence" value="ECO:0007669"/>
    <property type="project" value="InterPro"/>
</dbReference>
<dbReference type="InterPro" id="IPR009057">
    <property type="entry name" value="Homeodomain-like_sf"/>
</dbReference>
<dbReference type="InterPro" id="IPR036271">
    <property type="entry name" value="Tet_transcr_reg_TetR-rel_C_sf"/>
</dbReference>
<dbReference type="SUPFAM" id="SSF46689">
    <property type="entry name" value="Homeodomain-like"/>
    <property type="match status" value="1"/>
</dbReference>
<evidence type="ECO:0000313" key="8">
    <source>
        <dbReference type="Proteomes" id="UP000321234"/>
    </source>
</evidence>
<dbReference type="Gene3D" id="1.10.10.60">
    <property type="entry name" value="Homeodomain-like"/>
    <property type="match status" value="1"/>
</dbReference>
<dbReference type="PANTHER" id="PTHR30055:SF151">
    <property type="entry name" value="TRANSCRIPTIONAL REGULATORY PROTEIN"/>
    <property type="match status" value="1"/>
</dbReference>
<keyword evidence="2 4" id="KW-0238">DNA-binding</keyword>
<dbReference type="GO" id="GO:0000976">
    <property type="term" value="F:transcription cis-regulatory region binding"/>
    <property type="evidence" value="ECO:0007669"/>
    <property type="project" value="TreeGrafter"/>
</dbReference>
<evidence type="ECO:0000256" key="2">
    <source>
        <dbReference type="ARBA" id="ARBA00023125"/>
    </source>
</evidence>
<dbReference type="Pfam" id="PF02909">
    <property type="entry name" value="TetR_C_1"/>
    <property type="match status" value="1"/>
</dbReference>
<dbReference type="InterPro" id="IPR001647">
    <property type="entry name" value="HTH_TetR"/>
</dbReference>
<feature type="DNA-binding region" description="H-T-H motif" evidence="4">
    <location>
        <begin position="61"/>
        <end position="80"/>
    </location>
</feature>
<dbReference type="PANTHER" id="PTHR30055">
    <property type="entry name" value="HTH-TYPE TRANSCRIPTIONAL REGULATOR RUTR"/>
    <property type="match status" value="1"/>
</dbReference>
<dbReference type="GO" id="GO:0003700">
    <property type="term" value="F:DNA-binding transcription factor activity"/>
    <property type="evidence" value="ECO:0007669"/>
    <property type="project" value="TreeGrafter"/>
</dbReference>
<dbReference type="AlphaFoldDB" id="A0A5C8ZM76"/>
<dbReference type="OrthoDB" id="329481at2"/>
<feature type="domain" description="HTH tetR-type" evidence="6">
    <location>
        <begin position="38"/>
        <end position="98"/>
    </location>
</feature>
<evidence type="ECO:0000256" key="3">
    <source>
        <dbReference type="ARBA" id="ARBA00023163"/>
    </source>
</evidence>
<organism evidence="7 8">
    <name type="scientific">Quadrisphaera setariae</name>
    <dbReference type="NCBI Taxonomy" id="2593304"/>
    <lineage>
        <taxon>Bacteria</taxon>
        <taxon>Bacillati</taxon>
        <taxon>Actinomycetota</taxon>
        <taxon>Actinomycetes</taxon>
        <taxon>Kineosporiales</taxon>
        <taxon>Kineosporiaceae</taxon>
        <taxon>Quadrisphaera</taxon>
    </lineage>
</organism>
<feature type="compositionally biased region" description="Low complexity" evidence="5">
    <location>
        <begin position="1"/>
        <end position="19"/>
    </location>
</feature>
<feature type="compositionally biased region" description="Basic and acidic residues" evidence="5">
    <location>
        <begin position="28"/>
        <end position="38"/>
    </location>
</feature>
<gene>
    <name evidence="7" type="ORF">FMM08_02965</name>
</gene>
<dbReference type="InterPro" id="IPR004111">
    <property type="entry name" value="Repressor_TetR_C"/>
</dbReference>
<dbReference type="PROSITE" id="PS50977">
    <property type="entry name" value="HTH_TETR_2"/>
    <property type="match status" value="1"/>
</dbReference>
<evidence type="ECO:0000313" key="7">
    <source>
        <dbReference type="EMBL" id="TXR58158.1"/>
    </source>
</evidence>
<name>A0A5C8ZM76_9ACTN</name>
<dbReference type="RefSeq" id="WP_147924767.1">
    <property type="nucleotide sequence ID" value="NZ_VKAC01000001.1"/>
</dbReference>
<dbReference type="Proteomes" id="UP000321234">
    <property type="component" value="Unassembled WGS sequence"/>
</dbReference>
<protein>
    <submittedName>
        <fullName evidence="7">TetR family transcriptional regulator</fullName>
    </submittedName>
</protein>